<protein>
    <submittedName>
        <fullName evidence="2">Uncharacterized protein</fullName>
    </submittedName>
</protein>
<dbReference type="EMBL" id="BAAAXZ010000128">
    <property type="protein sequence ID" value="GAA2935610.1"/>
    <property type="molecule type" value="Genomic_DNA"/>
</dbReference>
<evidence type="ECO:0000313" key="2">
    <source>
        <dbReference type="EMBL" id="GAA2935610.1"/>
    </source>
</evidence>
<evidence type="ECO:0000256" key="1">
    <source>
        <dbReference type="SAM" id="MobiDB-lite"/>
    </source>
</evidence>
<organism evidence="2 3">
    <name type="scientific">Streptomyces thioluteus</name>
    <dbReference type="NCBI Taxonomy" id="66431"/>
    <lineage>
        <taxon>Bacteria</taxon>
        <taxon>Bacillati</taxon>
        <taxon>Actinomycetota</taxon>
        <taxon>Actinomycetes</taxon>
        <taxon>Kitasatosporales</taxon>
        <taxon>Streptomycetaceae</taxon>
        <taxon>Streptomyces</taxon>
    </lineage>
</organism>
<proteinExistence type="predicted"/>
<dbReference type="Proteomes" id="UP001501102">
    <property type="component" value="Unassembled WGS sequence"/>
</dbReference>
<feature type="compositionally biased region" description="Low complexity" evidence="1">
    <location>
        <begin position="25"/>
        <end position="40"/>
    </location>
</feature>
<gene>
    <name evidence="2" type="ORF">GCM10020221_34250</name>
</gene>
<feature type="region of interest" description="Disordered" evidence="1">
    <location>
        <begin position="1"/>
        <end position="58"/>
    </location>
</feature>
<reference evidence="3" key="1">
    <citation type="journal article" date="2019" name="Int. J. Syst. Evol. Microbiol.">
        <title>The Global Catalogue of Microorganisms (GCM) 10K type strain sequencing project: providing services to taxonomists for standard genome sequencing and annotation.</title>
        <authorList>
            <consortium name="The Broad Institute Genomics Platform"/>
            <consortium name="The Broad Institute Genome Sequencing Center for Infectious Disease"/>
            <person name="Wu L."/>
            <person name="Ma J."/>
        </authorList>
    </citation>
    <scope>NUCLEOTIDE SEQUENCE [LARGE SCALE GENOMIC DNA]</scope>
    <source>
        <strain evidence="3">JCM 4087</strain>
    </source>
</reference>
<evidence type="ECO:0000313" key="3">
    <source>
        <dbReference type="Proteomes" id="UP001501102"/>
    </source>
</evidence>
<feature type="compositionally biased region" description="Low complexity" evidence="1">
    <location>
        <begin position="1"/>
        <end position="15"/>
    </location>
</feature>
<comment type="caution">
    <text evidence="2">The sequence shown here is derived from an EMBL/GenBank/DDBJ whole genome shotgun (WGS) entry which is preliminary data.</text>
</comment>
<sequence>MASPVPTAAATAAPFTEPPPRTPHRATPTSPADATATPASCHPSGNSPANRAASTVTASGAVPRAMGYICPKSPSENERISNIM</sequence>
<accession>A0ABP6JJL3</accession>
<keyword evidence="3" id="KW-1185">Reference proteome</keyword>
<name>A0ABP6JJL3_STRTU</name>
<feature type="compositionally biased region" description="Polar residues" evidence="1">
    <location>
        <begin position="43"/>
        <end position="58"/>
    </location>
</feature>